<evidence type="ECO:0000256" key="5">
    <source>
        <dbReference type="SAM" id="Phobius"/>
    </source>
</evidence>
<feature type="transmembrane region" description="Helical" evidence="5">
    <location>
        <begin position="63"/>
        <end position="83"/>
    </location>
</feature>
<evidence type="ECO:0000313" key="7">
    <source>
        <dbReference type="Proteomes" id="UP000095300"/>
    </source>
</evidence>
<evidence type="ECO:0000256" key="3">
    <source>
        <dbReference type="ARBA" id="ARBA00022989"/>
    </source>
</evidence>
<accession>A0A1I8NWR1</accession>
<evidence type="ECO:0000313" key="6">
    <source>
        <dbReference type="EnsemblMetazoa" id="SCAU002688-PA"/>
    </source>
</evidence>
<sequence>MPLLPTIKEEDSQTWLQQLWQCRMQMQLMIPASTVFFAGGLKLGWSVFESPPAHFDYDYDSNLLTVSLFIGCILGAAIASFFVGRVTKNIPHVASGTLLILGGLLFMAVPNIFIALAFGCIFEGAALGLSQVQTFSIGPEMTHKDVRGFMMSIERCSIWFGILTQLTFTHLWYAFEPEPGHRTMQSGQIHGLVVACLGLICIVATLRQHTESPLLLIQQHRELAANAALKQLMDTQLTTMEVMRLREDCLQLLSIDADQSGWYTLRKRNVRPLLKVFILRGFVTLTMSQPFNRIFLSASWLGFNCETNCLYTIAAAGACGSLLGSLLIDRYGRRRMSVATLLPATIFMLIAGGILEYFANPNVAIIHDDLEIIACLMILFQFLICCGVSIAASIYMSEAFTITQKPKCIAAILIGENLLQVALAFVVASKTVSGMVFFFSMGFLCMLLGLCVFFCMPETRLLTLYECLQKFKKV</sequence>
<name>A0A1I8NWR1_STOCA</name>
<dbReference type="OrthoDB" id="8018628at2759"/>
<reference evidence="6" key="1">
    <citation type="submission" date="2020-05" db="UniProtKB">
        <authorList>
            <consortium name="EnsemblMetazoa"/>
        </authorList>
    </citation>
    <scope>IDENTIFICATION</scope>
    <source>
        <strain evidence="6">USDA</strain>
    </source>
</reference>
<dbReference type="EnsemblMetazoa" id="SCAU002688-RA">
    <property type="protein sequence ID" value="SCAU002688-PA"/>
    <property type="gene ID" value="SCAU002688"/>
</dbReference>
<dbReference type="Proteomes" id="UP000095300">
    <property type="component" value="Unassembled WGS sequence"/>
</dbReference>
<dbReference type="AlphaFoldDB" id="A0A1I8NWR1"/>
<protein>
    <recommendedName>
        <fullName evidence="8">Major facilitator superfamily (MFS) profile domain-containing protein</fullName>
    </recommendedName>
</protein>
<dbReference type="PANTHER" id="PTHR23529:SF2">
    <property type="entry name" value="GH19118P-RELATED"/>
    <property type="match status" value="1"/>
</dbReference>
<dbReference type="STRING" id="35570.A0A1I8NWR1"/>
<feature type="transmembrane region" description="Helical" evidence="5">
    <location>
        <begin position="408"/>
        <end position="428"/>
    </location>
</feature>
<keyword evidence="2 5" id="KW-0812">Transmembrane</keyword>
<feature type="transmembrane region" description="Helical" evidence="5">
    <location>
        <begin position="156"/>
        <end position="175"/>
    </location>
</feature>
<dbReference type="InterPro" id="IPR036259">
    <property type="entry name" value="MFS_trans_sf"/>
</dbReference>
<feature type="transmembrane region" description="Helical" evidence="5">
    <location>
        <begin position="371"/>
        <end position="396"/>
    </location>
</feature>
<feature type="transmembrane region" description="Helical" evidence="5">
    <location>
        <begin position="28"/>
        <end position="48"/>
    </location>
</feature>
<dbReference type="VEuPathDB" id="VectorBase:SCAU002688"/>
<proteinExistence type="predicted"/>
<dbReference type="Pfam" id="PF00083">
    <property type="entry name" value="Sugar_tr"/>
    <property type="match status" value="1"/>
</dbReference>
<evidence type="ECO:0000256" key="4">
    <source>
        <dbReference type="ARBA" id="ARBA00023136"/>
    </source>
</evidence>
<dbReference type="InterPro" id="IPR005828">
    <property type="entry name" value="MFS_sugar_transport-like"/>
</dbReference>
<dbReference type="PANTHER" id="PTHR23529">
    <property type="entry name" value="GH19118P-RELATED"/>
    <property type="match status" value="1"/>
</dbReference>
<dbReference type="GO" id="GO:0022857">
    <property type="term" value="F:transmembrane transporter activity"/>
    <property type="evidence" value="ECO:0007669"/>
    <property type="project" value="InterPro"/>
</dbReference>
<evidence type="ECO:0000256" key="2">
    <source>
        <dbReference type="ARBA" id="ARBA00022692"/>
    </source>
</evidence>
<keyword evidence="7" id="KW-1185">Reference proteome</keyword>
<organism evidence="6 7">
    <name type="scientific">Stomoxys calcitrans</name>
    <name type="common">Stable fly</name>
    <name type="synonym">Conops calcitrans</name>
    <dbReference type="NCBI Taxonomy" id="35570"/>
    <lineage>
        <taxon>Eukaryota</taxon>
        <taxon>Metazoa</taxon>
        <taxon>Ecdysozoa</taxon>
        <taxon>Arthropoda</taxon>
        <taxon>Hexapoda</taxon>
        <taxon>Insecta</taxon>
        <taxon>Pterygota</taxon>
        <taxon>Neoptera</taxon>
        <taxon>Endopterygota</taxon>
        <taxon>Diptera</taxon>
        <taxon>Brachycera</taxon>
        <taxon>Muscomorpha</taxon>
        <taxon>Muscoidea</taxon>
        <taxon>Muscidae</taxon>
        <taxon>Stomoxys</taxon>
    </lineage>
</organism>
<gene>
    <name evidence="6" type="primary">106090114</name>
</gene>
<evidence type="ECO:0000256" key="1">
    <source>
        <dbReference type="ARBA" id="ARBA00004370"/>
    </source>
</evidence>
<feature type="transmembrane region" description="Helical" evidence="5">
    <location>
        <begin position="311"/>
        <end position="328"/>
    </location>
</feature>
<feature type="transmembrane region" description="Helical" evidence="5">
    <location>
        <begin position="340"/>
        <end position="359"/>
    </location>
</feature>
<feature type="transmembrane region" description="Helical" evidence="5">
    <location>
        <begin position="434"/>
        <end position="456"/>
    </location>
</feature>
<dbReference type="SUPFAM" id="SSF103473">
    <property type="entry name" value="MFS general substrate transporter"/>
    <property type="match status" value="1"/>
</dbReference>
<keyword evidence="4 5" id="KW-0472">Membrane</keyword>
<feature type="transmembrane region" description="Helical" evidence="5">
    <location>
        <begin position="273"/>
        <end position="291"/>
    </location>
</feature>
<dbReference type="KEGG" id="scac:106090114"/>
<dbReference type="Gene3D" id="1.20.1250.20">
    <property type="entry name" value="MFS general substrate transporter like domains"/>
    <property type="match status" value="1"/>
</dbReference>
<keyword evidence="3 5" id="KW-1133">Transmembrane helix</keyword>
<feature type="transmembrane region" description="Helical" evidence="5">
    <location>
        <begin position="187"/>
        <end position="206"/>
    </location>
</feature>
<comment type="subcellular location">
    <subcellularLocation>
        <location evidence="1">Membrane</location>
    </subcellularLocation>
</comment>
<dbReference type="GO" id="GO:0016020">
    <property type="term" value="C:membrane"/>
    <property type="evidence" value="ECO:0007669"/>
    <property type="project" value="UniProtKB-SubCell"/>
</dbReference>
<evidence type="ECO:0008006" key="8">
    <source>
        <dbReference type="Google" id="ProtNLM"/>
    </source>
</evidence>